<proteinExistence type="inferred from homology"/>
<evidence type="ECO:0000256" key="1">
    <source>
        <dbReference type="ARBA" id="ARBA00004141"/>
    </source>
</evidence>
<feature type="transmembrane region" description="Helical" evidence="6">
    <location>
        <begin position="6"/>
        <end position="29"/>
    </location>
</feature>
<dbReference type="PANTHER" id="PTHR30238:SF4">
    <property type="entry name" value="SLL1022 PROTEIN"/>
    <property type="match status" value="1"/>
</dbReference>
<feature type="transmembrane region" description="Helical" evidence="6">
    <location>
        <begin position="41"/>
        <end position="62"/>
    </location>
</feature>
<evidence type="ECO:0000256" key="4">
    <source>
        <dbReference type="ARBA" id="ARBA00022989"/>
    </source>
</evidence>
<keyword evidence="3 6" id="KW-0812">Transmembrane</keyword>
<evidence type="ECO:0000256" key="5">
    <source>
        <dbReference type="ARBA" id="ARBA00023136"/>
    </source>
</evidence>
<reference evidence="8" key="1">
    <citation type="journal article" date="2019" name="Int. J. Syst. Evol. Microbiol.">
        <title>The Global Catalogue of Microorganisms (GCM) 10K type strain sequencing project: providing services to taxonomists for standard genome sequencing and annotation.</title>
        <authorList>
            <consortium name="The Broad Institute Genomics Platform"/>
            <consortium name="The Broad Institute Genome Sequencing Center for Infectious Disease"/>
            <person name="Wu L."/>
            <person name="Ma J."/>
        </authorList>
    </citation>
    <scope>NUCLEOTIDE SEQUENCE [LARGE SCALE GENOMIC DNA]</scope>
    <source>
        <strain evidence="8">CGMCC 1.18575</strain>
    </source>
</reference>
<feature type="transmembrane region" description="Helical" evidence="6">
    <location>
        <begin position="154"/>
        <end position="174"/>
    </location>
</feature>
<feature type="transmembrane region" description="Helical" evidence="6">
    <location>
        <begin position="68"/>
        <end position="86"/>
    </location>
</feature>
<evidence type="ECO:0000313" key="8">
    <source>
        <dbReference type="Proteomes" id="UP001596113"/>
    </source>
</evidence>
<dbReference type="EMBL" id="JBHSMI010000025">
    <property type="protein sequence ID" value="MFC5404034.1"/>
    <property type="molecule type" value="Genomic_DNA"/>
</dbReference>
<keyword evidence="5 6" id="KW-0472">Membrane</keyword>
<dbReference type="Proteomes" id="UP001596113">
    <property type="component" value="Unassembled WGS sequence"/>
</dbReference>
<comment type="similarity">
    <text evidence="2">Belongs to the TerC family.</text>
</comment>
<feature type="transmembrane region" description="Helical" evidence="6">
    <location>
        <begin position="128"/>
        <end position="147"/>
    </location>
</feature>
<sequence>MLENFLLLIEILLINIVLSGDNAVVIALASRNLPERLRGRAVWLGATAAVVLRIVLSIAAVALLDIPAVQIVGSLLLLYIAIHLLLEDEDGKEVKGVSSLGKAIGIIIVSDLIMSLDNVLAIASIAHGHVWLMATGVALSVPLLIWGSRLLLKLIARYPAIVWIGSAVLGYTAGEMLTEVAVVRDNVPSWGDWGYNWLPMLAAVFVLVAAYGWRKLKRVADDHSNGHTEDGERLR</sequence>
<feature type="transmembrane region" description="Helical" evidence="6">
    <location>
        <begin position="194"/>
        <end position="213"/>
    </location>
</feature>
<dbReference type="InterPro" id="IPR022301">
    <property type="entry name" value="Integral_membrane_YjbE"/>
</dbReference>
<dbReference type="InterPro" id="IPR005496">
    <property type="entry name" value="Integral_membrane_TerC"/>
</dbReference>
<organism evidence="7 8">
    <name type="scientific">Cohnella soli</name>
    <dbReference type="NCBI Taxonomy" id="425005"/>
    <lineage>
        <taxon>Bacteria</taxon>
        <taxon>Bacillati</taxon>
        <taxon>Bacillota</taxon>
        <taxon>Bacilli</taxon>
        <taxon>Bacillales</taxon>
        <taxon>Paenibacillaceae</taxon>
        <taxon>Cohnella</taxon>
    </lineage>
</organism>
<dbReference type="RefSeq" id="WP_378133946.1">
    <property type="nucleotide sequence ID" value="NZ_JBHSMI010000025.1"/>
</dbReference>
<keyword evidence="8" id="KW-1185">Reference proteome</keyword>
<gene>
    <name evidence="7" type="ORF">ACFPOF_14920</name>
</gene>
<dbReference type="PANTHER" id="PTHR30238">
    <property type="entry name" value="MEMBRANE BOUND PREDICTED REDOX MODULATOR"/>
    <property type="match status" value="1"/>
</dbReference>
<dbReference type="NCBIfam" id="TIGR03717">
    <property type="entry name" value="R_switched_YjbE"/>
    <property type="match status" value="1"/>
</dbReference>
<protein>
    <submittedName>
        <fullName evidence="7">TerC family protein</fullName>
    </submittedName>
</protein>
<evidence type="ECO:0000256" key="2">
    <source>
        <dbReference type="ARBA" id="ARBA00007511"/>
    </source>
</evidence>
<name>A0ABW0HSR4_9BACL</name>
<evidence type="ECO:0000256" key="6">
    <source>
        <dbReference type="SAM" id="Phobius"/>
    </source>
</evidence>
<comment type="subcellular location">
    <subcellularLocation>
        <location evidence="1">Membrane</location>
        <topology evidence="1">Multi-pass membrane protein</topology>
    </subcellularLocation>
</comment>
<dbReference type="Pfam" id="PF03741">
    <property type="entry name" value="TerC"/>
    <property type="match status" value="1"/>
</dbReference>
<comment type="caution">
    <text evidence="7">The sequence shown here is derived from an EMBL/GenBank/DDBJ whole genome shotgun (WGS) entry which is preliminary data.</text>
</comment>
<evidence type="ECO:0000256" key="3">
    <source>
        <dbReference type="ARBA" id="ARBA00022692"/>
    </source>
</evidence>
<accession>A0ABW0HSR4</accession>
<keyword evidence="4 6" id="KW-1133">Transmembrane helix</keyword>
<evidence type="ECO:0000313" key="7">
    <source>
        <dbReference type="EMBL" id="MFC5404034.1"/>
    </source>
</evidence>
<feature type="transmembrane region" description="Helical" evidence="6">
    <location>
        <begin position="98"/>
        <end position="116"/>
    </location>
</feature>